<dbReference type="InterPro" id="IPR011008">
    <property type="entry name" value="Dimeric_a/b-barrel"/>
</dbReference>
<evidence type="ECO:0000259" key="7">
    <source>
        <dbReference type="Pfam" id="PF04261"/>
    </source>
</evidence>
<dbReference type="GO" id="GO:0046872">
    <property type="term" value="F:metal ion binding"/>
    <property type="evidence" value="ECO:0007669"/>
    <property type="project" value="UniProtKB-KW"/>
</dbReference>
<dbReference type="Proteomes" id="UP001164768">
    <property type="component" value="Chromosome"/>
</dbReference>
<evidence type="ECO:0000313" key="10">
    <source>
        <dbReference type="EMBL" id="PBQ22791.1"/>
    </source>
</evidence>
<dbReference type="Pfam" id="PF04261">
    <property type="entry name" value="Dyp_perox_N"/>
    <property type="match status" value="1"/>
</dbReference>
<feature type="domain" description="Dyp-type peroxidase C-terminal" evidence="8">
    <location>
        <begin position="147"/>
        <end position="302"/>
    </location>
</feature>
<dbReference type="GO" id="GO:0005829">
    <property type="term" value="C:cytosol"/>
    <property type="evidence" value="ECO:0007669"/>
    <property type="project" value="TreeGrafter"/>
</dbReference>
<dbReference type="Pfam" id="PF20628">
    <property type="entry name" value="Dyp_perox_C"/>
    <property type="match status" value="1"/>
</dbReference>
<evidence type="ECO:0000313" key="14">
    <source>
        <dbReference type="Proteomes" id="UP000307074"/>
    </source>
</evidence>
<name>A0A0C1PVY2_LEVBR</name>
<dbReference type="InterPro" id="IPR048327">
    <property type="entry name" value="Dyp_perox_N"/>
</dbReference>
<reference evidence="9" key="4">
    <citation type="submission" date="2022-09" db="EMBL/GenBank/DDBJ databases">
        <title>Genome-inferred correspondence between phylogeny and metabolic traits in the wild Drosophila gut microbiome.</title>
        <authorList>
            <person name="Bueno E."/>
            <person name="Blow F."/>
            <person name="Douglas A.E."/>
        </authorList>
    </citation>
    <scope>NUCLEOTIDE SEQUENCE</scope>
    <source>
        <strain evidence="9">Dm-2019-70</strain>
    </source>
</reference>
<evidence type="ECO:0000256" key="5">
    <source>
        <dbReference type="ARBA" id="ARBA00023004"/>
    </source>
</evidence>
<comment type="cofactor">
    <cofactor evidence="1">
        <name>heme b</name>
        <dbReference type="ChEBI" id="CHEBI:60344"/>
    </cofactor>
</comment>
<reference evidence="12" key="5">
    <citation type="submission" date="2022-11" db="EMBL/GenBank/DDBJ databases">
        <title>Whole genome sequence of Levilactobacillus brevis SMB091.</title>
        <authorList>
            <person name="Kim J.-M."/>
            <person name="Kim O.-C."/>
            <person name="Choi Y.H."/>
            <person name="Han N.S."/>
            <person name="Hurh B."/>
        </authorList>
    </citation>
    <scope>NUCLEOTIDE SEQUENCE</scope>
    <source>
        <strain evidence="12">SMB091</strain>
    </source>
</reference>
<comment type="similarity">
    <text evidence="6">Belongs to the DyP-type peroxidase family.</text>
</comment>
<accession>A0A0C1PVY2</accession>
<evidence type="ECO:0000256" key="6">
    <source>
        <dbReference type="ARBA" id="ARBA00025737"/>
    </source>
</evidence>
<evidence type="ECO:0000256" key="4">
    <source>
        <dbReference type="ARBA" id="ARBA00023002"/>
    </source>
</evidence>
<sequence>MSINPADAQDVYRDAGDNIMFTTYLINRDDLSGDREALAEFADRLAAIERSMVIRYPDADLKVAFGIGATAWRLLFPTANRPKELVDFTGVTGPKYSAPATPADLFLHVRAKTMAVVYEVLDQAREFLRDWTTVVDETPGFRYFEGRAIIGFIDGTENPAGQDATQYALIGDEDPEFINGSYAFAQKYTHNMDAWNGLHTEDQEKAIGRHKFSDRELDDDEKLPNAHNIASQDNDGDIEHKIVRMNVPYAEPGKGIVGTYFIGYARHFTVTQRMLTNMFSQSDRLLDFSTPITGAAFFIPSRRLLEKIADGAYFPQD</sequence>
<dbReference type="Proteomes" id="UP000307074">
    <property type="component" value="Chromosome"/>
</dbReference>
<organism evidence="10 13">
    <name type="scientific">Levilactobacillus brevis</name>
    <name type="common">Lactobacillus brevis</name>
    <dbReference type="NCBI Taxonomy" id="1580"/>
    <lineage>
        <taxon>Bacteria</taxon>
        <taxon>Bacillati</taxon>
        <taxon>Bacillota</taxon>
        <taxon>Bacilli</taxon>
        <taxon>Lactobacillales</taxon>
        <taxon>Lactobacillaceae</taxon>
        <taxon>Levilactobacillus</taxon>
    </lineage>
</organism>
<keyword evidence="3" id="KW-0479">Metal-binding</keyword>
<evidence type="ECO:0000313" key="12">
    <source>
        <dbReference type="EMBL" id="WAD00727.1"/>
    </source>
</evidence>
<evidence type="ECO:0000256" key="2">
    <source>
        <dbReference type="ARBA" id="ARBA00022559"/>
    </source>
</evidence>
<dbReference type="EMBL" id="NVYO01000001">
    <property type="protein sequence ID" value="PBQ22791.1"/>
    <property type="molecule type" value="Genomic_DNA"/>
</dbReference>
<dbReference type="NCBIfam" id="TIGR01413">
    <property type="entry name" value="Dyp_perox_fam"/>
    <property type="match status" value="1"/>
</dbReference>
<dbReference type="EMBL" id="CP031198">
    <property type="protein sequence ID" value="QCZ52336.1"/>
    <property type="molecule type" value="Genomic_DNA"/>
</dbReference>
<reference evidence="11 14" key="2">
    <citation type="submission" date="2018-07" db="EMBL/GenBank/DDBJ databases">
        <authorList>
            <person name="Feyereisen M."/>
        </authorList>
    </citation>
    <scope>NUCLEOTIDE SEQUENCE [LARGE SCALE GENOMIC DNA]</scope>
    <source>
        <strain evidence="11 14">UCCLBBS449</strain>
    </source>
</reference>
<evidence type="ECO:0000313" key="13">
    <source>
        <dbReference type="Proteomes" id="UP000217918"/>
    </source>
</evidence>
<dbReference type="Proteomes" id="UP000676478">
    <property type="component" value="Unassembled WGS sequence"/>
</dbReference>
<dbReference type="RefSeq" id="WP_021742498.1">
    <property type="nucleotide sequence ID" value="NZ_BJMR01000001.1"/>
</dbReference>
<dbReference type="InterPro" id="IPR048328">
    <property type="entry name" value="Dyp_perox_C"/>
</dbReference>
<dbReference type="GeneID" id="56992100"/>
<dbReference type="OrthoDB" id="3251355at2"/>
<feature type="domain" description="Dyp-type peroxidase N-terminal" evidence="7">
    <location>
        <begin position="49"/>
        <end position="142"/>
    </location>
</feature>
<dbReference type="GO" id="GO:0020037">
    <property type="term" value="F:heme binding"/>
    <property type="evidence" value="ECO:0007669"/>
    <property type="project" value="InterPro"/>
</dbReference>
<dbReference type="PANTHER" id="PTHR30521">
    <property type="entry name" value="DEFERROCHELATASE/PEROXIDASE"/>
    <property type="match status" value="1"/>
</dbReference>
<protein>
    <submittedName>
        <fullName evidence="9 10">Peroxidase</fullName>
    </submittedName>
    <submittedName>
        <fullName evidence="11">Putative iron-dependent peroxidase</fullName>
    </submittedName>
</protein>
<keyword evidence="2 10" id="KW-0575">Peroxidase</keyword>
<proteinExistence type="inferred from homology"/>
<reference evidence="9" key="3">
    <citation type="submission" date="2020-12" db="EMBL/GenBank/DDBJ databases">
        <authorList>
            <person name="Mcmullen J.G."/>
        </authorList>
    </citation>
    <scope>NUCLEOTIDE SEQUENCE</scope>
    <source>
        <strain evidence="9">Dm-2019-70</strain>
    </source>
</reference>
<evidence type="ECO:0000313" key="11">
    <source>
        <dbReference type="EMBL" id="QCZ52336.1"/>
    </source>
</evidence>
<dbReference type="AlphaFoldDB" id="A0A0C1PVY2"/>
<dbReference type="GO" id="GO:0004601">
    <property type="term" value="F:peroxidase activity"/>
    <property type="evidence" value="ECO:0007669"/>
    <property type="project" value="UniProtKB-KW"/>
</dbReference>
<evidence type="ECO:0000259" key="8">
    <source>
        <dbReference type="Pfam" id="PF20628"/>
    </source>
</evidence>
<evidence type="ECO:0000313" key="9">
    <source>
        <dbReference type="EMBL" id="MBS1009546.1"/>
    </source>
</evidence>
<dbReference type="PANTHER" id="PTHR30521:SF0">
    <property type="entry name" value="DYP-TYPE PEROXIDASE FAMILY PROTEIN"/>
    <property type="match status" value="1"/>
</dbReference>
<dbReference type="PROSITE" id="PS51404">
    <property type="entry name" value="DYP_PEROXIDASE"/>
    <property type="match status" value="1"/>
</dbReference>
<evidence type="ECO:0000256" key="3">
    <source>
        <dbReference type="ARBA" id="ARBA00022723"/>
    </source>
</evidence>
<keyword evidence="4" id="KW-0560">Oxidoreductase</keyword>
<dbReference type="EMBL" id="JAERKF010000002">
    <property type="protein sequence ID" value="MBS1009546.1"/>
    <property type="molecule type" value="Genomic_DNA"/>
</dbReference>
<dbReference type="Proteomes" id="UP000217918">
    <property type="component" value="Unassembled WGS sequence"/>
</dbReference>
<dbReference type="InterPro" id="IPR006314">
    <property type="entry name" value="Dyp_peroxidase"/>
</dbReference>
<evidence type="ECO:0000256" key="1">
    <source>
        <dbReference type="ARBA" id="ARBA00001970"/>
    </source>
</evidence>
<dbReference type="SUPFAM" id="SSF54909">
    <property type="entry name" value="Dimeric alpha+beta barrel"/>
    <property type="match status" value="1"/>
</dbReference>
<dbReference type="EMBL" id="CP113117">
    <property type="protein sequence ID" value="WAD00727.1"/>
    <property type="molecule type" value="Genomic_DNA"/>
</dbReference>
<keyword evidence="5" id="KW-0408">Iron</keyword>
<reference evidence="10 13" key="1">
    <citation type="submission" date="2017-09" db="EMBL/GenBank/DDBJ databases">
        <title>Genome sequence of Lactobacillus brevis D7.</title>
        <authorList>
            <person name="Kwon M.-S."/>
            <person name="Lim S.K."/>
            <person name="Choi H.-J."/>
        </authorList>
    </citation>
    <scope>NUCLEOTIDE SEQUENCE [LARGE SCALE GENOMIC DNA]</scope>
    <source>
        <strain evidence="10 13">D7</strain>
    </source>
</reference>
<gene>
    <name evidence="10" type="ORF">CNR29_01690</name>
    <name evidence="9" type="ORF">JK167_01700</name>
    <name evidence="12" type="ORF">ORR04_07185</name>
    <name evidence="11" type="ORF">UCCLBBS449_0346</name>
</gene>